<evidence type="ECO:0000313" key="7">
    <source>
        <dbReference type="EMBL" id="TMR26280.1"/>
    </source>
</evidence>
<evidence type="ECO:0000256" key="5">
    <source>
        <dbReference type="SAM" id="Phobius"/>
    </source>
</evidence>
<dbReference type="Gene3D" id="2.130.10.10">
    <property type="entry name" value="YVTN repeat-like/Quinoprotein amine dehydrogenase"/>
    <property type="match status" value="7"/>
</dbReference>
<dbReference type="InterPro" id="IPR019775">
    <property type="entry name" value="WD40_repeat_CS"/>
</dbReference>
<feature type="repeat" description="WD" evidence="3">
    <location>
        <begin position="1124"/>
        <end position="1165"/>
    </location>
</feature>
<keyword evidence="5" id="KW-0812">Transmembrane</keyword>
<reference evidence="7 8" key="1">
    <citation type="submission" date="2019-05" db="EMBL/GenBank/DDBJ databases">
        <title>Draft genome sequence of Nonomuraea zeae DSM 100528.</title>
        <authorList>
            <person name="Saricaoglu S."/>
            <person name="Isik K."/>
        </authorList>
    </citation>
    <scope>NUCLEOTIDE SEQUENCE [LARGE SCALE GENOMIC DNA]</scope>
    <source>
        <strain evidence="7 8">DSM 100528</strain>
    </source>
</reference>
<feature type="repeat" description="WD" evidence="3">
    <location>
        <begin position="1210"/>
        <end position="1251"/>
    </location>
</feature>
<dbReference type="PROSITE" id="PS00678">
    <property type="entry name" value="WD_REPEATS_1"/>
    <property type="match status" value="11"/>
</dbReference>
<feature type="repeat" description="WD" evidence="3">
    <location>
        <begin position="1380"/>
        <end position="1421"/>
    </location>
</feature>
<dbReference type="SUPFAM" id="SSF50978">
    <property type="entry name" value="WD40 repeat-like"/>
    <property type="match status" value="2"/>
</dbReference>
<evidence type="ECO:0000313" key="8">
    <source>
        <dbReference type="Proteomes" id="UP000306628"/>
    </source>
</evidence>
<name>A0A5S4GJ31_9ACTN</name>
<protein>
    <submittedName>
        <fullName evidence="7">WD40 repeat domain-containing protein</fullName>
    </submittedName>
</protein>
<feature type="repeat" description="WD" evidence="3">
    <location>
        <begin position="1073"/>
        <end position="1114"/>
    </location>
</feature>
<dbReference type="InterPro" id="IPR009003">
    <property type="entry name" value="Peptidase_S1_PA"/>
</dbReference>
<gene>
    <name evidence="7" type="ORF">ETD85_43030</name>
</gene>
<dbReference type="Pfam" id="PF20703">
    <property type="entry name" value="nSTAND1"/>
    <property type="match status" value="1"/>
</dbReference>
<feature type="repeat" description="WD" evidence="3">
    <location>
        <begin position="858"/>
        <end position="899"/>
    </location>
</feature>
<dbReference type="InterPro" id="IPR020472">
    <property type="entry name" value="WD40_PAC1"/>
</dbReference>
<dbReference type="InterPro" id="IPR049052">
    <property type="entry name" value="nSTAND1"/>
</dbReference>
<feature type="repeat" description="WD" evidence="3">
    <location>
        <begin position="1295"/>
        <end position="1336"/>
    </location>
</feature>
<feature type="transmembrane region" description="Helical" evidence="5">
    <location>
        <begin position="766"/>
        <end position="788"/>
    </location>
</feature>
<feature type="repeat" description="WD" evidence="3">
    <location>
        <begin position="1253"/>
        <end position="1294"/>
    </location>
</feature>
<dbReference type="SMART" id="SM00320">
    <property type="entry name" value="WD40"/>
    <property type="match status" value="14"/>
</dbReference>
<keyword evidence="1 3" id="KW-0853">WD repeat</keyword>
<dbReference type="CDD" id="cd00200">
    <property type="entry name" value="WD40"/>
    <property type="match status" value="2"/>
</dbReference>
<accession>A0A5S4GJ31</accession>
<dbReference type="PROSITE" id="PS50294">
    <property type="entry name" value="WD_REPEATS_REGION"/>
    <property type="match status" value="14"/>
</dbReference>
<evidence type="ECO:0000256" key="3">
    <source>
        <dbReference type="PROSITE-ProRule" id="PRU00221"/>
    </source>
</evidence>
<proteinExistence type="predicted"/>
<feature type="repeat" description="WD" evidence="3">
    <location>
        <begin position="1422"/>
        <end position="1455"/>
    </location>
</feature>
<dbReference type="InterPro" id="IPR001680">
    <property type="entry name" value="WD40_rpt"/>
</dbReference>
<keyword evidence="5" id="KW-1133">Transmembrane helix</keyword>
<dbReference type="SUPFAM" id="SSF50494">
    <property type="entry name" value="Trypsin-like serine proteases"/>
    <property type="match status" value="1"/>
</dbReference>
<feature type="repeat" description="WD" evidence="3">
    <location>
        <begin position="989"/>
        <end position="1030"/>
    </location>
</feature>
<sequence length="1493" mass="156835">MAIQDRFVEVIAEVVVGRGTGARTEWEVASGFLVDGRHVLTCLHAVVNGSITVRRAIPWPDGPKRSWPARVLLAGDLERADLAILELSPDAREEIPREIARLARAGFARVADRTRRLEEVRGCGAVGFPRFLERGDGSAAVRHPAQVSGRIPVSQRPGPGLLTLQTTHRPGQPPLPPAGTALAGSVWSGMSGAAVLAGDLVVGVVSEHAPRQGASDLTLVPITLIDALPDRAAWWALLGTGLDRLTSLPEADGGAVWAGGCPYQGLAPFGADQAALFHGRGRAGARLLAMVTAQPEREGGGLIVVTGASGAGKSSLLLAGLLPALAAASSGPGNGGAWPQVRFTPGERPLRELAVQLAVRCAADPDVLLGELRDDPGRAAERARQVLAAESIRRDQQGGSGDAPRRLIMVVDQFEEVFASSSNGHAGEVAAFVAALEAIATPAGPGDTGGVDGEPLSPDRPGGEPAGVVVVAVRGDFIDRCAAHPALARALEERTFVLGPMSEQELQRAITGPAAAAGLAVEEGLAEQVVRDLIDHTRAAGGGSVVGALPLLSMAMVRTWDNRHDGRLTLHGYDRSGGVASAVEDAAEDAYRALSDRQRQSAKRVILALTLTGADGRVLRQRAVVDELAARCEPAEPEVARHVVRVFTRARLMVTGSSSPAPALGEPGTVELAHDVLLSAWPRLRSWLAEDQADRILHGEICQDAAEWDRTSRDASFLYRGVRLETAQRAAERWAADPGRYLDLPDPADAFLHAAARAATRTRRRWQALFAVLAGLLVIAVITAVAAVRLNQDTERRRTMALSSQIAADSQSWPGDDPVTAARLAAAAWVIAPPSDDARASARASMSALLGRPARGVLTGHTDEVNSAAFSPDGTRLASAGGDKTVRIWDAADRRQIRVLGGHTGPVRSVAFSPDGSRLASGGEDATVLLWDAATGRQLRALRALHDQTGSFEVRSVAFSPDGSRLASGGGDKTVRIWDAASGHQIHALHGHANAVASVTFSPDGTRLASTGNDKTVRIWDAASGHQIRTLRGHTDPVASVTFSPDGTRLATAGSDKTVRIWDAASGHQIRVLGDRTDPVNSVVFSPDGTRLATAGDDRAVRLWDAATGRQIGASLTGHTDLPLTGDATPVNSVVFSPDGTRLASAGGDMTVRLWDAATGRQIGASLTGDTDPVNSAAFSPDGKRLVSAGGLDGTMRLWDATTGHQIHALTGHIGPVNSVAFSPDGTRLTSAGSDKTVRIWDTATGHQIGDSLADHTGPVRSVAFSRDGTRLATAGDDMKVRLWDATTRHQIGVLTGHTDEVNSVTFSPDGKRLATAGHDKKVRLWDAATGHQIGDPLSGHTGPVRSVAFSPDGTRLASGGGDGTVRLWDAADRRQIGVLTGLTGWVDSVAFSPDGARLATAGEDGTVRLWDAATRRQIGALTGHTGWVDSVAFSPDGTRLATAGRDGTARIWNVALPRDLHRAVCDIAARPFTLEEWRQYIPDNEPYRRSCP</sequence>
<keyword evidence="8" id="KW-1185">Reference proteome</keyword>
<dbReference type="PRINTS" id="PR00320">
    <property type="entry name" value="GPROTEINBRPT"/>
</dbReference>
<feature type="domain" description="Novel STAND NTPase 1" evidence="6">
    <location>
        <begin position="262"/>
        <end position="715"/>
    </location>
</feature>
<dbReference type="InterPro" id="IPR036322">
    <property type="entry name" value="WD40_repeat_dom_sf"/>
</dbReference>
<comment type="caution">
    <text evidence="7">The sequence shown here is derived from an EMBL/GenBank/DDBJ whole genome shotgun (WGS) entry which is preliminary data.</text>
</comment>
<evidence type="ECO:0000256" key="2">
    <source>
        <dbReference type="ARBA" id="ARBA00022737"/>
    </source>
</evidence>
<dbReference type="RefSeq" id="WP_138695609.1">
    <property type="nucleotide sequence ID" value="NZ_JBHSAZ010000049.1"/>
</dbReference>
<dbReference type="EMBL" id="VCKX01000203">
    <property type="protein sequence ID" value="TMR26280.1"/>
    <property type="molecule type" value="Genomic_DNA"/>
</dbReference>
<organism evidence="7 8">
    <name type="scientific">Nonomuraea zeae</name>
    <dbReference type="NCBI Taxonomy" id="1642303"/>
    <lineage>
        <taxon>Bacteria</taxon>
        <taxon>Bacillati</taxon>
        <taxon>Actinomycetota</taxon>
        <taxon>Actinomycetes</taxon>
        <taxon>Streptosporangiales</taxon>
        <taxon>Streptosporangiaceae</taxon>
        <taxon>Nonomuraea</taxon>
    </lineage>
</organism>
<feature type="repeat" description="WD" evidence="3">
    <location>
        <begin position="900"/>
        <end position="941"/>
    </location>
</feature>
<feature type="repeat" description="WD" evidence="3">
    <location>
        <begin position="1338"/>
        <end position="1379"/>
    </location>
</feature>
<dbReference type="Proteomes" id="UP000306628">
    <property type="component" value="Unassembled WGS sequence"/>
</dbReference>
<keyword evidence="2" id="KW-0677">Repeat</keyword>
<feature type="repeat" description="WD" evidence="3">
    <location>
        <begin position="954"/>
        <end position="988"/>
    </location>
</feature>
<evidence type="ECO:0000259" key="6">
    <source>
        <dbReference type="Pfam" id="PF20703"/>
    </source>
</evidence>
<evidence type="ECO:0000256" key="4">
    <source>
        <dbReference type="SAM" id="MobiDB-lite"/>
    </source>
</evidence>
<dbReference type="OrthoDB" id="414967at2"/>
<dbReference type="Pfam" id="PF00400">
    <property type="entry name" value="WD40"/>
    <property type="match status" value="14"/>
</dbReference>
<keyword evidence="5" id="KW-0472">Membrane</keyword>
<feature type="repeat" description="WD" evidence="3">
    <location>
        <begin position="1167"/>
        <end position="1209"/>
    </location>
</feature>
<evidence type="ECO:0000256" key="1">
    <source>
        <dbReference type="ARBA" id="ARBA00022574"/>
    </source>
</evidence>
<dbReference type="InterPro" id="IPR015943">
    <property type="entry name" value="WD40/YVTN_repeat-like_dom_sf"/>
</dbReference>
<feature type="repeat" description="WD" evidence="3">
    <location>
        <begin position="1031"/>
        <end position="1072"/>
    </location>
</feature>
<dbReference type="PANTHER" id="PTHR19848:SF8">
    <property type="entry name" value="F-BOX AND WD REPEAT DOMAIN CONTAINING 7"/>
    <property type="match status" value="1"/>
</dbReference>
<dbReference type="PROSITE" id="PS50082">
    <property type="entry name" value="WD_REPEATS_2"/>
    <property type="match status" value="14"/>
</dbReference>
<feature type="region of interest" description="Disordered" evidence="4">
    <location>
        <begin position="443"/>
        <end position="462"/>
    </location>
</feature>
<dbReference type="PANTHER" id="PTHR19848">
    <property type="entry name" value="WD40 REPEAT PROTEIN"/>
    <property type="match status" value="1"/>
</dbReference>